<dbReference type="InterPro" id="IPR004119">
    <property type="entry name" value="EcKL"/>
</dbReference>
<evidence type="ECO:0000313" key="3">
    <source>
        <dbReference type="RefSeq" id="XP_012176534.1"/>
    </source>
</evidence>
<dbReference type="Gene3D" id="3.90.1200.10">
    <property type="match status" value="1"/>
</dbReference>
<evidence type="ECO:0000313" key="2">
    <source>
        <dbReference type="Proteomes" id="UP000835206"/>
    </source>
</evidence>
<name>A0A9B2MV86_BOMTE</name>
<feature type="domain" description="CHK kinase-like" evidence="1">
    <location>
        <begin position="150"/>
        <end position="333"/>
    </location>
</feature>
<dbReference type="KEGG" id="bter:105667180"/>
<keyword evidence="2" id="KW-1185">Reference proteome</keyword>
<reference evidence="3" key="1">
    <citation type="submission" date="2025-08" db="UniProtKB">
        <authorList>
            <consortium name="RefSeq"/>
        </authorList>
    </citation>
    <scope>IDENTIFICATION</scope>
</reference>
<dbReference type="PANTHER" id="PTHR11012:SF59">
    <property type="entry name" value="CHK KINASE-LIKE DOMAIN-CONTAINING PROTEIN-RELATED"/>
    <property type="match status" value="1"/>
</dbReference>
<organism evidence="2 3">
    <name type="scientific">Bombus terrestris</name>
    <name type="common">Buff-tailed bumblebee</name>
    <name type="synonym">Apis terrestris</name>
    <dbReference type="NCBI Taxonomy" id="30195"/>
    <lineage>
        <taxon>Eukaryota</taxon>
        <taxon>Metazoa</taxon>
        <taxon>Ecdysozoa</taxon>
        <taxon>Arthropoda</taxon>
        <taxon>Hexapoda</taxon>
        <taxon>Insecta</taxon>
        <taxon>Pterygota</taxon>
        <taxon>Neoptera</taxon>
        <taxon>Endopterygota</taxon>
        <taxon>Hymenoptera</taxon>
        <taxon>Apocrita</taxon>
        <taxon>Aculeata</taxon>
        <taxon>Apoidea</taxon>
        <taxon>Anthophila</taxon>
        <taxon>Apidae</taxon>
        <taxon>Bombus</taxon>
        <taxon>Bombus</taxon>
    </lineage>
</organism>
<evidence type="ECO:0000259" key="1">
    <source>
        <dbReference type="SMART" id="SM00587"/>
    </source>
</evidence>
<dbReference type="Pfam" id="PF02958">
    <property type="entry name" value="EcKL"/>
    <property type="match status" value="1"/>
</dbReference>
<dbReference type="PANTHER" id="PTHR11012">
    <property type="entry name" value="PROTEIN KINASE-LIKE DOMAIN-CONTAINING"/>
    <property type="match status" value="1"/>
</dbReference>
<dbReference type="InterPro" id="IPR011009">
    <property type="entry name" value="Kinase-like_dom_sf"/>
</dbReference>
<dbReference type="OrthoDB" id="6334212at2759"/>
<dbReference type="AlphaFoldDB" id="A0A9B2MV86"/>
<sequence length="433" mass="49428">MIVISSTMSKSELEVRIAPEYSISEHPSNVDAYRNLFTLQDIQALVKHATGSDLVVHKFFLRSYSDGKLGFLGSHQKLSVEVKTANGRDILSFFVKVVPYDVPSQAEYVLDKCVFLKEKIFYRDIFPQLYHEYKDEPWTATCFLVKENLLVFEDLGVKGYSLRNMLFDKELIVSSLTSIARMHASSLLVEARLGKSLKKIYPHAFVENAFSETGKTRMWFEVSVNAIVAVAEHLGLDASLVPKACEEVYAALEMSATKRNVISHGDLWGNNMMFSNTVPPKCFLVDFQLIRYSPLAHDVVQLLYLCADRDFRGKWEEAMLKHYYSVLCEILTSTKSVSVKVPSWSELVEGMEEQRLCALITAAISFQTVLLDEKVAAEIMNNSDSYHEFEFVNRNETVLKIMKIDPVYRKRLSEIVTELVEFSFRLDKLPKPT</sequence>
<dbReference type="Proteomes" id="UP000835206">
    <property type="component" value="Chromosome 3"/>
</dbReference>
<dbReference type="InterPro" id="IPR015897">
    <property type="entry name" value="CHK_kinase-like"/>
</dbReference>
<dbReference type="GeneID" id="105667180"/>
<proteinExistence type="predicted"/>
<dbReference type="RefSeq" id="XP_012176534.1">
    <property type="nucleotide sequence ID" value="XM_012321144.3"/>
</dbReference>
<protein>
    <submittedName>
        <fullName evidence="3">Uncharacterized protein LOC105667180</fullName>
    </submittedName>
</protein>
<dbReference type="SMART" id="SM00587">
    <property type="entry name" value="CHK"/>
    <property type="match status" value="1"/>
</dbReference>
<gene>
    <name evidence="3" type="primary">LOC105667180</name>
</gene>
<accession>A0A9B2MV86</accession>
<dbReference type="SUPFAM" id="SSF56112">
    <property type="entry name" value="Protein kinase-like (PK-like)"/>
    <property type="match status" value="1"/>
</dbReference>